<evidence type="ECO:0000256" key="7">
    <source>
        <dbReference type="PIRSR" id="PIRSR601461-1"/>
    </source>
</evidence>
<dbReference type="SUPFAM" id="SSF50630">
    <property type="entry name" value="Acid proteases"/>
    <property type="match status" value="1"/>
</dbReference>
<dbReference type="Proteomes" id="UP000504618">
    <property type="component" value="Unplaced"/>
</dbReference>
<keyword evidence="6" id="KW-0325">Glycoprotein</keyword>
<keyword evidence="3" id="KW-0064">Aspartyl protease</keyword>
<evidence type="ECO:0000259" key="10">
    <source>
        <dbReference type="PROSITE" id="PS51767"/>
    </source>
</evidence>
<sequence length="365" mass="42158">MYRLFVTMTVITVINFASINAESYRIPLYETSSIRRYRRSEMDSIVLTNYEDFEYYGVIEIGTPPKKFKILFDTSYSGLWVLSKKCNVSQPACSEHNKYDNTKSLSYFRNGYPFNITYRHARMYGNLSIDTIRIGYFKLTSQTFGEIFNFYPTMFWSQWDGVLGMGYPALSLFNETPTPVAKNEIYEKIVAPTFSFYLNRKHNSHSNGELLLGDTNPSRYVGELTYVDVTRQKYWQFKMDKIQTEKNIFCSEGCQAIVDTGASVIGGPPQAIATLYREIGVNNGAVKCDEISNLPDISFVIGGKTFRLTGQDYVRKVTEDRCICMLQSIPYNDEVEWILGNIFIRRYYTVFDMKNNRVGFAMAKH</sequence>
<dbReference type="PRINTS" id="PR00792">
    <property type="entry name" value="PEPSIN"/>
</dbReference>
<dbReference type="GO" id="GO:0006508">
    <property type="term" value="P:proteolysis"/>
    <property type="evidence" value="ECO:0007669"/>
    <property type="project" value="UniProtKB-KW"/>
</dbReference>
<comment type="similarity">
    <text evidence="1">Belongs to the peptidase A1 family.</text>
</comment>
<dbReference type="FunFam" id="2.40.70.10:FF:000002">
    <property type="entry name" value="Vacuolar aspartic proteinase"/>
    <property type="match status" value="1"/>
</dbReference>
<feature type="signal peptide" evidence="9">
    <location>
        <begin position="1"/>
        <end position="21"/>
    </location>
</feature>
<dbReference type="Gene3D" id="2.60.40.1960">
    <property type="match status" value="1"/>
</dbReference>
<keyword evidence="11" id="KW-1185">Reference proteome</keyword>
<name>A0A6J1PM66_9HYME</name>
<reference evidence="12" key="1">
    <citation type="submission" date="2025-08" db="UniProtKB">
        <authorList>
            <consortium name="RefSeq"/>
        </authorList>
    </citation>
    <scope>IDENTIFICATION</scope>
    <source>
        <tissue evidence="12">Whole body</tissue>
    </source>
</reference>
<feature type="active site" evidence="7">
    <location>
        <position position="73"/>
    </location>
</feature>
<dbReference type="FunFam" id="2.40.70.10:FF:000008">
    <property type="entry name" value="Cathepsin D"/>
    <property type="match status" value="1"/>
</dbReference>
<accession>A0A6J1PM66</accession>
<gene>
    <name evidence="12" type="primary">LOC112453622</name>
</gene>
<dbReference type="InterPro" id="IPR033121">
    <property type="entry name" value="PEPTIDASE_A1"/>
</dbReference>
<keyword evidence="4" id="KW-0378">Hydrolase</keyword>
<dbReference type="OrthoDB" id="771136at2759"/>
<feature type="disulfide bond" evidence="8">
    <location>
        <begin position="288"/>
        <end position="322"/>
    </location>
</feature>
<proteinExistence type="inferred from homology"/>
<feature type="domain" description="Peptidase A1" evidence="10">
    <location>
        <begin position="55"/>
        <end position="361"/>
    </location>
</feature>
<dbReference type="PANTHER" id="PTHR47966:SF51">
    <property type="entry name" value="BETA-SITE APP-CLEAVING ENZYME, ISOFORM A-RELATED"/>
    <property type="match status" value="1"/>
</dbReference>
<protein>
    <submittedName>
        <fullName evidence="12">Lysosomal aspartic protease-like</fullName>
    </submittedName>
</protein>
<dbReference type="PANTHER" id="PTHR47966">
    <property type="entry name" value="BETA-SITE APP-CLEAVING ENZYME, ISOFORM A-RELATED"/>
    <property type="match status" value="1"/>
</dbReference>
<dbReference type="Gene3D" id="2.40.70.10">
    <property type="entry name" value="Acid Proteases"/>
    <property type="match status" value="2"/>
</dbReference>
<dbReference type="GO" id="GO:0004190">
    <property type="term" value="F:aspartic-type endopeptidase activity"/>
    <property type="evidence" value="ECO:0007669"/>
    <property type="project" value="UniProtKB-KW"/>
</dbReference>
<dbReference type="InterPro" id="IPR001461">
    <property type="entry name" value="Aspartic_peptidase_A1"/>
</dbReference>
<dbReference type="RefSeq" id="XP_024870235.1">
    <property type="nucleotide sequence ID" value="XM_025014467.1"/>
</dbReference>
<evidence type="ECO:0000256" key="5">
    <source>
        <dbReference type="ARBA" id="ARBA00023157"/>
    </source>
</evidence>
<feature type="chain" id="PRO_5027115837" evidence="9">
    <location>
        <begin position="22"/>
        <end position="365"/>
    </location>
</feature>
<feature type="disulfide bond" evidence="8">
    <location>
        <begin position="86"/>
        <end position="93"/>
    </location>
</feature>
<evidence type="ECO:0000256" key="4">
    <source>
        <dbReference type="ARBA" id="ARBA00022801"/>
    </source>
</evidence>
<dbReference type="PROSITE" id="PS51767">
    <property type="entry name" value="PEPTIDASE_A1"/>
    <property type="match status" value="1"/>
</dbReference>
<evidence type="ECO:0000313" key="12">
    <source>
        <dbReference type="RefSeq" id="XP_024870235.1"/>
    </source>
</evidence>
<dbReference type="AlphaFoldDB" id="A0A6J1PM66"/>
<evidence type="ECO:0000313" key="11">
    <source>
        <dbReference type="Proteomes" id="UP000504618"/>
    </source>
</evidence>
<feature type="active site" evidence="7">
    <location>
        <position position="259"/>
    </location>
</feature>
<organism evidence="11 12">
    <name type="scientific">Temnothorax curvispinosus</name>
    <dbReference type="NCBI Taxonomy" id="300111"/>
    <lineage>
        <taxon>Eukaryota</taxon>
        <taxon>Metazoa</taxon>
        <taxon>Ecdysozoa</taxon>
        <taxon>Arthropoda</taxon>
        <taxon>Hexapoda</taxon>
        <taxon>Insecta</taxon>
        <taxon>Pterygota</taxon>
        <taxon>Neoptera</taxon>
        <taxon>Endopterygota</taxon>
        <taxon>Hymenoptera</taxon>
        <taxon>Apocrita</taxon>
        <taxon>Aculeata</taxon>
        <taxon>Formicoidea</taxon>
        <taxon>Formicidae</taxon>
        <taxon>Myrmicinae</taxon>
        <taxon>Temnothorax</taxon>
    </lineage>
</organism>
<evidence type="ECO:0000256" key="2">
    <source>
        <dbReference type="ARBA" id="ARBA00022670"/>
    </source>
</evidence>
<evidence type="ECO:0000256" key="8">
    <source>
        <dbReference type="PIRSR" id="PIRSR601461-2"/>
    </source>
</evidence>
<keyword evidence="9" id="KW-0732">Signal</keyword>
<feature type="disulfide bond" evidence="8">
    <location>
        <begin position="250"/>
        <end position="254"/>
    </location>
</feature>
<keyword evidence="2" id="KW-0645">Protease</keyword>
<dbReference type="GeneID" id="112453622"/>
<dbReference type="InterPro" id="IPR021109">
    <property type="entry name" value="Peptidase_aspartic_dom_sf"/>
</dbReference>
<keyword evidence="5 8" id="KW-1015">Disulfide bond</keyword>
<evidence type="ECO:0000256" key="3">
    <source>
        <dbReference type="ARBA" id="ARBA00022750"/>
    </source>
</evidence>
<evidence type="ECO:0000256" key="9">
    <source>
        <dbReference type="SAM" id="SignalP"/>
    </source>
</evidence>
<dbReference type="Pfam" id="PF00026">
    <property type="entry name" value="Asp"/>
    <property type="match status" value="1"/>
</dbReference>
<evidence type="ECO:0000256" key="1">
    <source>
        <dbReference type="ARBA" id="ARBA00007447"/>
    </source>
</evidence>
<evidence type="ECO:0000256" key="6">
    <source>
        <dbReference type="ARBA" id="ARBA00023180"/>
    </source>
</evidence>